<accession>A0A067N5Q2</accession>
<proteinExistence type="predicted"/>
<dbReference type="OrthoDB" id="660555at2759"/>
<dbReference type="InParanoid" id="A0A067N5Q2"/>
<evidence type="ECO:0000256" key="2">
    <source>
        <dbReference type="ARBA" id="ARBA00022737"/>
    </source>
</evidence>
<keyword evidence="2" id="KW-0677">Repeat</keyword>
<evidence type="ECO:0000313" key="3">
    <source>
        <dbReference type="EMBL" id="KDQ19116.1"/>
    </source>
</evidence>
<dbReference type="GO" id="GO:0005737">
    <property type="term" value="C:cytoplasm"/>
    <property type="evidence" value="ECO:0007669"/>
    <property type="project" value="TreeGrafter"/>
</dbReference>
<dbReference type="Pfam" id="PF13855">
    <property type="entry name" value="LRR_8"/>
    <property type="match status" value="1"/>
</dbReference>
<dbReference type="PANTHER" id="PTHR48051:SF35">
    <property type="entry name" value="LEUCINE-RICH REPEAT-CONTAINING PROTEIN 27"/>
    <property type="match status" value="1"/>
</dbReference>
<dbReference type="InterPro" id="IPR032675">
    <property type="entry name" value="LRR_dom_sf"/>
</dbReference>
<dbReference type="PANTHER" id="PTHR48051">
    <property type="match status" value="1"/>
</dbReference>
<dbReference type="SMART" id="SM00369">
    <property type="entry name" value="LRR_TYP"/>
    <property type="match status" value="2"/>
</dbReference>
<evidence type="ECO:0000313" key="4">
    <source>
        <dbReference type="Proteomes" id="UP000027195"/>
    </source>
</evidence>
<dbReference type="STRING" id="930990.A0A067N5Q2"/>
<reference evidence="4" key="1">
    <citation type="journal article" date="2014" name="Proc. Natl. Acad. Sci. U.S.A.">
        <title>Extensive sampling of basidiomycete genomes demonstrates inadequacy of the white-rot/brown-rot paradigm for wood decay fungi.</title>
        <authorList>
            <person name="Riley R."/>
            <person name="Salamov A.A."/>
            <person name="Brown D.W."/>
            <person name="Nagy L.G."/>
            <person name="Floudas D."/>
            <person name="Held B.W."/>
            <person name="Levasseur A."/>
            <person name="Lombard V."/>
            <person name="Morin E."/>
            <person name="Otillar R."/>
            <person name="Lindquist E.A."/>
            <person name="Sun H."/>
            <person name="LaButti K.M."/>
            <person name="Schmutz J."/>
            <person name="Jabbour D."/>
            <person name="Luo H."/>
            <person name="Baker S.E."/>
            <person name="Pisabarro A.G."/>
            <person name="Walton J.D."/>
            <person name="Blanchette R.A."/>
            <person name="Henrissat B."/>
            <person name="Martin F."/>
            <person name="Cullen D."/>
            <person name="Hibbett D.S."/>
            <person name="Grigoriev I.V."/>
        </authorList>
    </citation>
    <scope>NUCLEOTIDE SEQUENCE [LARGE SCALE GENOMIC DNA]</scope>
    <source>
        <strain evidence="4">FD-172 SS1</strain>
    </source>
</reference>
<dbReference type="AlphaFoldDB" id="A0A067N5Q2"/>
<gene>
    <name evidence="3" type="ORF">BOTBODRAFT_484309</name>
</gene>
<dbReference type="Gene3D" id="3.80.10.10">
    <property type="entry name" value="Ribonuclease Inhibitor"/>
    <property type="match status" value="1"/>
</dbReference>
<protein>
    <submittedName>
        <fullName evidence="3">Uncharacterized protein</fullName>
    </submittedName>
</protein>
<dbReference type="Proteomes" id="UP000027195">
    <property type="component" value="Unassembled WGS sequence"/>
</dbReference>
<sequence length="341" mass="37128">MYSCLLYFSTLIKRTSSYSHRGLEYIPSSISDLSKLVFLFKSPPSLPAHISGRQFSRAVSAPAAFASTPRAFDRAKTATAGLAFGRSKKERPGIQLYLAGNRISKLPGELFELRNLTVLSLRSNNLTHLPSSIHLLASLRELNLANNKLTYLPADILSLSLTSLAVHPNPFIPAPAPKSSTPLHHRLLSPLNTLLPRVLPLSELAFRSLLSSYPTASIAPLDDDSPPLPPHIHDVLAASLPALFTPKTSRDHEHSTNDASLNAQHSACPAPMHVHAGRQMFVRHAEERYEWRSEIAGVCVSGLVPVLWRGCSGGCLAFLEDSVEDGGDGFFDGDDSFELNP</sequence>
<evidence type="ECO:0000256" key="1">
    <source>
        <dbReference type="ARBA" id="ARBA00022614"/>
    </source>
</evidence>
<dbReference type="EMBL" id="KL198020">
    <property type="protein sequence ID" value="KDQ19116.1"/>
    <property type="molecule type" value="Genomic_DNA"/>
</dbReference>
<dbReference type="SUPFAM" id="SSF52058">
    <property type="entry name" value="L domain-like"/>
    <property type="match status" value="1"/>
</dbReference>
<dbReference type="HOGENOM" id="CLU_023474_0_0_1"/>
<dbReference type="PROSITE" id="PS51450">
    <property type="entry name" value="LRR"/>
    <property type="match status" value="2"/>
</dbReference>
<name>A0A067N5Q2_BOTB1</name>
<dbReference type="InterPro" id="IPR003591">
    <property type="entry name" value="Leu-rich_rpt_typical-subtyp"/>
</dbReference>
<organism evidence="3 4">
    <name type="scientific">Botryobasidium botryosum (strain FD-172 SS1)</name>
    <dbReference type="NCBI Taxonomy" id="930990"/>
    <lineage>
        <taxon>Eukaryota</taxon>
        <taxon>Fungi</taxon>
        <taxon>Dikarya</taxon>
        <taxon>Basidiomycota</taxon>
        <taxon>Agaricomycotina</taxon>
        <taxon>Agaricomycetes</taxon>
        <taxon>Cantharellales</taxon>
        <taxon>Botryobasidiaceae</taxon>
        <taxon>Botryobasidium</taxon>
    </lineage>
</organism>
<keyword evidence="1" id="KW-0433">Leucine-rich repeat</keyword>
<dbReference type="InterPro" id="IPR050216">
    <property type="entry name" value="LRR_domain-containing"/>
</dbReference>
<keyword evidence="4" id="KW-1185">Reference proteome</keyword>
<dbReference type="InterPro" id="IPR001611">
    <property type="entry name" value="Leu-rich_rpt"/>
</dbReference>